<feature type="transmembrane region" description="Helical" evidence="2">
    <location>
        <begin position="118"/>
        <end position="138"/>
    </location>
</feature>
<comment type="caution">
    <text evidence="4">The sequence shown here is derived from an EMBL/GenBank/DDBJ whole genome shotgun (WGS) entry which is preliminary data.</text>
</comment>
<dbReference type="GO" id="GO:0080120">
    <property type="term" value="P:CAAX-box protein maturation"/>
    <property type="evidence" value="ECO:0007669"/>
    <property type="project" value="UniProtKB-ARBA"/>
</dbReference>
<keyword evidence="5" id="KW-1185">Reference proteome</keyword>
<dbReference type="OrthoDB" id="2319903at2"/>
<feature type="transmembrane region" description="Helical" evidence="2">
    <location>
        <begin position="328"/>
        <end position="344"/>
    </location>
</feature>
<feature type="transmembrane region" description="Helical" evidence="2">
    <location>
        <begin position="86"/>
        <end position="112"/>
    </location>
</feature>
<feature type="transmembrane region" description="Helical" evidence="2">
    <location>
        <begin position="40"/>
        <end position="65"/>
    </location>
</feature>
<feature type="domain" description="CAAX prenyl protease 2/Lysostaphin resistance protein A-like" evidence="3">
    <location>
        <begin position="259"/>
        <end position="360"/>
    </location>
</feature>
<gene>
    <name evidence="4" type="ORF">IV88_GL000598</name>
</gene>
<evidence type="ECO:0000313" key="5">
    <source>
        <dbReference type="Proteomes" id="UP000051249"/>
    </source>
</evidence>
<dbReference type="GO" id="GO:0006508">
    <property type="term" value="P:proteolysis"/>
    <property type="evidence" value="ECO:0007669"/>
    <property type="project" value="UniProtKB-KW"/>
</dbReference>
<dbReference type="Pfam" id="PF02517">
    <property type="entry name" value="Rce1-like"/>
    <property type="match status" value="1"/>
</dbReference>
<evidence type="ECO:0000259" key="3">
    <source>
        <dbReference type="Pfam" id="PF02517"/>
    </source>
</evidence>
<evidence type="ECO:0000313" key="4">
    <source>
        <dbReference type="EMBL" id="KRO26138.1"/>
    </source>
</evidence>
<feature type="transmembrane region" description="Helical" evidence="2">
    <location>
        <begin position="379"/>
        <end position="397"/>
    </location>
</feature>
<name>A0A0R2NSD3_9LACO</name>
<feature type="transmembrane region" description="Helical" evidence="2">
    <location>
        <begin position="298"/>
        <end position="316"/>
    </location>
</feature>
<accession>A0A0R2NSD3</accession>
<feature type="transmembrane region" description="Helical" evidence="2">
    <location>
        <begin position="145"/>
        <end position="166"/>
    </location>
</feature>
<feature type="transmembrane region" description="Helical" evidence="2">
    <location>
        <begin position="218"/>
        <end position="238"/>
    </location>
</feature>
<sequence length="424" mass="47841">MMSEYLKQHQKYLKNWYLIQLGVMVIIGIVYPILSKMGLLGSIVIAVFVIMLWIIEGLLGLLPFLSRQAVPRKPKTGWQRALRVNSYFQTIIQMFLIPLTLQAITWMLYHYLGINVNVLTVLGMLVLLVAFVPVMVVFTKDVSSIVGRIILLTEVIFAETVGMSFVTTGVNKASESSFLKDLISTGVWGALSFVITVGVLMALWGYRLPSFKFRIKPHWIIFTLLVLFSIWFVTYNAFASGDSWKNFLTAYDFHMKKPSLYMFLSGLEPGIAEEWLYRFSILSLLLYAFRNNKFQVKLSVFISAAIFGVWHLSNALGGQNFLATLEQIIFAFSFGVFAASAYLFTRSLLFTMVFHLFTDALAMMASGTEMMSKPGLSDWIAVSVQGAMFILIGQFLLSKTEKMIPESEILSGGRLDEQASLSNY</sequence>
<evidence type="ECO:0000256" key="2">
    <source>
        <dbReference type="SAM" id="Phobius"/>
    </source>
</evidence>
<feature type="transmembrane region" description="Helical" evidence="2">
    <location>
        <begin position="186"/>
        <end position="206"/>
    </location>
</feature>
<dbReference type="AlphaFoldDB" id="A0A0R2NSD3"/>
<protein>
    <submittedName>
        <fullName evidence="4">CAAX family protease</fullName>
    </submittedName>
</protein>
<dbReference type="EMBL" id="JQCQ01000002">
    <property type="protein sequence ID" value="KRO26138.1"/>
    <property type="molecule type" value="Genomic_DNA"/>
</dbReference>
<keyword evidence="4" id="KW-0645">Protease</keyword>
<dbReference type="GO" id="GO:0004175">
    <property type="term" value="F:endopeptidase activity"/>
    <property type="evidence" value="ECO:0007669"/>
    <property type="project" value="UniProtKB-ARBA"/>
</dbReference>
<proteinExistence type="inferred from homology"/>
<feature type="transmembrane region" description="Helical" evidence="2">
    <location>
        <begin position="12"/>
        <end position="34"/>
    </location>
</feature>
<keyword evidence="2" id="KW-1133">Transmembrane helix</keyword>
<keyword evidence="2" id="KW-0472">Membrane</keyword>
<reference evidence="4 5" key="1">
    <citation type="journal article" date="2015" name="Genome Announc.">
        <title>Expanding the biotechnology potential of lactobacilli through comparative genomics of 213 strains and associated genera.</title>
        <authorList>
            <person name="Sun Z."/>
            <person name="Harris H.M."/>
            <person name="McCann A."/>
            <person name="Guo C."/>
            <person name="Argimon S."/>
            <person name="Zhang W."/>
            <person name="Yang X."/>
            <person name="Jeffery I.B."/>
            <person name="Cooney J.C."/>
            <person name="Kagawa T.F."/>
            <person name="Liu W."/>
            <person name="Song Y."/>
            <person name="Salvetti E."/>
            <person name="Wrobel A."/>
            <person name="Rasinkangas P."/>
            <person name="Parkhill J."/>
            <person name="Rea M.C."/>
            <person name="O'Sullivan O."/>
            <person name="Ritari J."/>
            <person name="Douillard F.P."/>
            <person name="Paul Ross R."/>
            <person name="Yang R."/>
            <person name="Briner A.E."/>
            <person name="Felis G.E."/>
            <person name="de Vos W.M."/>
            <person name="Barrangou R."/>
            <person name="Klaenhammer T.R."/>
            <person name="Caufield P.W."/>
            <person name="Cui Y."/>
            <person name="Zhang H."/>
            <person name="O'Toole P.W."/>
        </authorList>
    </citation>
    <scope>NUCLEOTIDE SEQUENCE [LARGE SCALE GENOMIC DNA]</scope>
    <source>
        <strain evidence="4 5">DSM 23026</strain>
    </source>
</reference>
<keyword evidence="2" id="KW-0812">Transmembrane</keyword>
<dbReference type="PATRIC" id="fig|480391.4.peg.605"/>
<dbReference type="InterPro" id="IPR003675">
    <property type="entry name" value="Rce1/LyrA-like_dom"/>
</dbReference>
<evidence type="ECO:0000256" key="1">
    <source>
        <dbReference type="ARBA" id="ARBA00009067"/>
    </source>
</evidence>
<organism evidence="4 5">
    <name type="scientific">Pediococcus argentinicus</name>
    <dbReference type="NCBI Taxonomy" id="480391"/>
    <lineage>
        <taxon>Bacteria</taxon>
        <taxon>Bacillati</taxon>
        <taxon>Bacillota</taxon>
        <taxon>Bacilli</taxon>
        <taxon>Lactobacillales</taxon>
        <taxon>Lactobacillaceae</taxon>
        <taxon>Pediococcus</taxon>
    </lineage>
</organism>
<comment type="similarity">
    <text evidence="1">Belongs to the UPF0177 family.</text>
</comment>
<dbReference type="Proteomes" id="UP000051249">
    <property type="component" value="Unassembled WGS sequence"/>
</dbReference>
<keyword evidence="4" id="KW-0378">Hydrolase</keyword>